<organism evidence="1 2">
    <name type="scientific">Stylonychia lemnae</name>
    <name type="common">Ciliate</name>
    <dbReference type="NCBI Taxonomy" id="5949"/>
    <lineage>
        <taxon>Eukaryota</taxon>
        <taxon>Sar</taxon>
        <taxon>Alveolata</taxon>
        <taxon>Ciliophora</taxon>
        <taxon>Intramacronucleata</taxon>
        <taxon>Spirotrichea</taxon>
        <taxon>Stichotrichia</taxon>
        <taxon>Sporadotrichida</taxon>
        <taxon>Oxytrichidae</taxon>
        <taxon>Stylonychinae</taxon>
        <taxon>Stylonychia</taxon>
    </lineage>
</organism>
<evidence type="ECO:0000313" key="1">
    <source>
        <dbReference type="EMBL" id="CDW87334.1"/>
    </source>
</evidence>
<dbReference type="InParanoid" id="A0A078AYU2"/>
<name>A0A078AYU2_STYLE</name>
<reference evidence="1 2" key="1">
    <citation type="submission" date="2014-06" db="EMBL/GenBank/DDBJ databases">
        <authorList>
            <person name="Swart Estienne"/>
        </authorList>
    </citation>
    <scope>NUCLEOTIDE SEQUENCE [LARGE SCALE GENOMIC DNA]</scope>
    <source>
        <strain evidence="1 2">130c</strain>
    </source>
</reference>
<dbReference type="EMBL" id="CCKQ01015521">
    <property type="protein sequence ID" value="CDW87334.1"/>
    <property type="molecule type" value="Genomic_DNA"/>
</dbReference>
<dbReference type="Proteomes" id="UP000039865">
    <property type="component" value="Unassembled WGS sequence"/>
</dbReference>
<sequence length="294" mass="33510">MLMNATQSFKEPSSKTILQTKNQFVNPRQRFNKTLKISSKNYNTNQSYAHVNNNNAGNNNQMTAGGIDEQRFQLIVKNSLISPYSKQSIVASSTSNINSYANSPQTNRASLKSQQQGTFSKQRMSQQFFGYDFNSTQQDFLIESKEFIQNNRDSALKNYNHNDTIYNSKQRILPDLNNIKSQIMFSPQKQQAAQMLNRNQSQIRPSTNFEYQNNPSISIKSKVIGIRSNSLISIDDTIAATQRSFNHNPRLRKGYALKAAQKLSSQYQISQNPKNGTIQDLNIVVNKMLITTRQ</sequence>
<gene>
    <name evidence="1" type="primary">Contig5237.g5616</name>
    <name evidence="1" type="ORF">STYLEM_16437</name>
</gene>
<proteinExistence type="predicted"/>
<keyword evidence="2" id="KW-1185">Reference proteome</keyword>
<dbReference type="AlphaFoldDB" id="A0A078AYU2"/>
<protein>
    <submittedName>
        <fullName evidence="1">Uncharacterized protein</fullName>
    </submittedName>
</protein>
<accession>A0A078AYU2</accession>
<evidence type="ECO:0000313" key="2">
    <source>
        <dbReference type="Proteomes" id="UP000039865"/>
    </source>
</evidence>